<sequence length="331" mass="35347">MDKRTLGTTGPQVSSIGLGLMGMSGMYGPADEQEGVATVHSALDAGITLLDTGDFYGMGHNELLLHDALKGRRREDVVISVKFGAQRDYDGNWLGYDASPAAVKTALAYTLRRLRTDYVDVYRPARLDRGVPIEETVGAIKDMVDAGHVRHIGLSEVGAETLRKAAAVHPIADLQIEYSLLSRGIEAEILPTARELGIGITAYGVLSRGLLSGSWDPSRALSQGDFRAHSPRFQGENLQQNLTLVDALRKVAAERGATPAQVAIAWVAGQGEDIVPLVGARTRERLTEALAAADLKLSSADLAAIAEAVPADAVAGDRYPAHSMRDLDSER</sequence>
<dbReference type="InterPro" id="IPR050791">
    <property type="entry name" value="Aldo-Keto_reductase"/>
</dbReference>
<accession>A0ABX0GPM0</accession>
<dbReference type="SUPFAM" id="SSF51430">
    <property type="entry name" value="NAD(P)-linked oxidoreductase"/>
    <property type="match status" value="1"/>
</dbReference>
<dbReference type="Pfam" id="PF00248">
    <property type="entry name" value="Aldo_ket_red"/>
    <property type="match status" value="1"/>
</dbReference>
<comment type="caution">
    <text evidence="3">The sequence shown here is derived from an EMBL/GenBank/DDBJ whole genome shotgun (WGS) entry which is preliminary data.</text>
</comment>
<dbReference type="RefSeq" id="WP_166276623.1">
    <property type="nucleotide sequence ID" value="NZ_JAANNP010000001.1"/>
</dbReference>
<dbReference type="EMBL" id="JAANNP010000001">
    <property type="protein sequence ID" value="NHC12398.1"/>
    <property type="molecule type" value="Genomic_DNA"/>
</dbReference>
<dbReference type="PANTHER" id="PTHR43625">
    <property type="entry name" value="AFLATOXIN B1 ALDEHYDE REDUCTASE"/>
    <property type="match status" value="1"/>
</dbReference>
<keyword evidence="1" id="KW-0560">Oxidoreductase</keyword>
<gene>
    <name evidence="3" type="ORF">G9H71_01200</name>
</gene>
<dbReference type="PANTHER" id="PTHR43625:SF40">
    <property type="entry name" value="ALDO-KETO REDUCTASE YAKC [NADP(+)]"/>
    <property type="match status" value="1"/>
</dbReference>
<evidence type="ECO:0000313" key="3">
    <source>
        <dbReference type="EMBL" id="NHC12398.1"/>
    </source>
</evidence>
<dbReference type="Gene3D" id="3.20.20.100">
    <property type="entry name" value="NADP-dependent oxidoreductase domain"/>
    <property type="match status" value="1"/>
</dbReference>
<protein>
    <submittedName>
        <fullName evidence="3">Aldo/keto reductase</fullName>
    </submittedName>
</protein>
<name>A0ABX0GPM0_9ACTN</name>
<dbReference type="InterPro" id="IPR036812">
    <property type="entry name" value="NAD(P)_OxRdtase_dom_sf"/>
</dbReference>
<dbReference type="InterPro" id="IPR023210">
    <property type="entry name" value="NADP_OxRdtase_dom"/>
</dbReference>
<evidence type="ECO:0000256" key="1">
    <source>
        <dbReference type="ARBA" id="ARBA00023002"/>
    </source>
</evidence>
<evidence type="ECO:0000259" key="2">
    <source>
        <dbReference type="Pfam" id="PF00248"/>
    </source>
</evidence>
<evidence type="ECO:0000313" key="4">
    <source>
        <dbReference type="Proteomes" id="UP000800981"/>
    </source>
</evidence>
<organism evidence="3 4">
    <name type="scientific">Motilibacter deserti</name>
    <dbReference type="NCBI Taxonomy" id="2714956"/>
    <lineage>
        <taxon>Bacteria</taxon>
        <taxon>Bacillati</taxon>
        <taxon>Actinomycetota</taxon>
        <taxon>Actinomycetes</taxon>
        <taxon>Motilibacterales</taxon>
        <taxon>Motilibacteraceae</taxon>
        <taxon>Motilibacter</taxon>
    </lineage>
</organism>
<keyword evidence="4" id="KW-1185">Reference proteome</keyword>
<reference evidence="3 4" key="1">
    <citation type="submission" date="2020-03" db="EMBL/GenBank/DDBJ databases">
        <title>Two novel Motilibacter sp.</title>
        <authorList>
            <person name="Liu S."/>
        </authorList>
    </citation>
    <scope>NUCLEOTIDE SEQUENCE [LARGE SCALE GENOMIC DNA]</scope>
    <source>
        <strain evidence="3 4">E257</strain>
    </source>
</reference>
<feature type="domain" description="NADP-dependent oxidoreductase" evidence="2">
    <location>
        <begin position="16"/>
        <end position="308"/>
    </location>
</feature>
<dbReference type="Proteomes" id="UP000800981">
    <property type="component" value="Unassembled WGS sequence"/>
</dbReference>
<proteinExistence type="predicted"/>